<protein>
    <submittedName>
        <fullName evidence="2">Uncharacterized protein</fullName>
    </submittedName>
</protein>
<gene>
    <name evidence="2" type="ORF">I302_09236</name>
</gene>
<reference evidence="2" key="2">
    <citation type="submission" date="2016-07" db="EMBL/GenBank/DDBJ databases">
        <title>Evolution of pathogenesis and genome organization in the Tremellales.</title>
        <authorList>
            <person name="Cuomo C."/>
            <person name="Litvintseva A."/>
            <person name="Heitman J."/>
            <person name="Chen Y."/>
            <person name="Sun S."/>
            <person name="Springer D."/>
            <person name="Dromer F."/>
            <person name="Young S."/>
            <person name="Zeng Q."/>
            <person name="Chapman S."/>
            <person name="Gujja S."/>
            <person name="Saif S."/>
            <person name="Birren B."/>
        </authorList>
    </citation>
    <scope>NUCLEOTIDE SEQUENCE</scope>
    <source>
        <strain evidence="2">CBS 10118</strain>
    </source>
</reference>
<evidence type="ECO:0000256" key="1">
    <source>
        <dbReference type="SAM" id="MobiDB-lite"/>
    </source>
</evidence>
<accession>A0A1B9FS04</accession>
<dbReference type="AlphaFoldDB" id="A0A1B9FS04"/>
<dbReference type="EMBL" id="KV700382">
    <property type="protein sequence ID" value="OCF21557.1"/>
    <property type="molecule type" value="Genomic_DNA"/>
</dbReference>
<name>A0A1B9FS04_9TREE</name>
<proteinExistence type="predicted"/>
<organism evidence="2">
    <name type="scientific">Kwoniella bestiolae CBS 10118</name>
    <dbReference type="NCBI Taxonomy" id="1296100"/>
    <lineage>
        <taxon>Eukaryota</taxon>
        <taxon>Fungi</taxon>
        <taxon>Dikarya</taxon>
        <taxon>Basidiomycota</taxon>
        <taxon>Agaricomycotina</taxon>
        <taxon>Tremellomycetes</taxon>
        <taxon>Tremellales</taxon>
        <taxon>Cryptococcaceae</taxon>
        <taxon>Kwoniella</taxon>
    </lineage>
</organism>
<reference evidence="2" key="1">
    <citation type="submission" date="2013-07" db="EMBL/GenBank/DDBJ databases">
        <title>The Genome Sequence of Cryptococcus bestiolae CBS10118.</title>
        <authorList>
            <consortium name="The Broad Institute Genome Sequencing Platform"/>
            <person name="Cuomo C."/>
            <person name="Litvintseva A."/>
            <person name="Chen Y."/>
            <person name="Heitman J."/>
            <person name="Sun S."/>
            <person name="Springer D."/>
            <person name="Dromer F."/>
            <person name="Young S.K."/>
            <person name="Zeng Q."/>
            <person name="Gargeya S."/>
            <person name="Fitzgerald M."/>
            <person name="Abouelleil A."/>
            <person name="Alvarado L."/>
            <person name="Berlin A.M."/>
            <person name="Chapman S.B."/>
            <person name="Dewar J."/>
            <person name="Goldberg J."/>
            <person name="Griggs A."/>
            <person name="Gujja S."/>
            <person name="Hansen M."/>
            <person name="Howarth C."/>
            <person name="Imamovic A."/>
            <person name="Larimer J."/>
            <person name="McCowan C."/>
            <person name="Murphy C."/>
            <person name="Pearson M."/>
            <person name="Priest M."/>
            <person name="Roberts A."/>
            <person name="Saif S."/>
            <person name="Shea T."/>
            <person name="Sykes S."/>
            <person name="Wortman J."/>
            <person name="Nusbaum C."/>
            <person name="Birren B."/>
        </authorList>
    </citation>
    <scope>NUCLEOTIDE SEQUENCE [LARGE SCALE GENOMIC DNA]</scope>
    <source>
        <strain evidence="2">CBS 10118</strain>
    </source>
</reference>
<feature type="region of interest" description="Disordered" evidence="1">
    <location>
        <begin position="1"/>
        <end position="26"/>
    </location>
</feature>
<dbReference type="VEuPathDB" id="FungiDB:I302_09236"/>
<sequence>MSIKHFHLRDHHETDVCEGDDDGNNKGKRCQWLTNVDDSQYCYYCDRDKPDDYEDP</sequence>
<evidence type="ECO:0000313" key="2">
    <source>
        <dbReference type="EMBL" id="OCF21557.1"/>
    </source>
</evidence>